<dbReference type="InterPro" id="IPR006501">
    <property type="entry name" value="Pectinesterase_inhib_dom"/>
</dbReference>
<dbReference type="InterPro" id="IPR052421">
    <property type="entry name" value="PCW_Enzyme_Inhibitor"/>
</dbReference>
<keyword evidence="1 4" id="KW-0732">Signal</keyword>
<dbReference type="Proteomes" id="UP000826271">
    <property type="component" value="Unassembled WGS sequence"/>
</dbReference>
<feature type="domain" description="Pectinesterase inhibitor" evidence="5">
    <location>
        <begin position="24"/>
        <end position="168"/>
    </location>
</feature>
<comment type="similarity">
    <text evidence="3">Belongs to the PMEI family.</text>
</comment>
<feature type="signal peptide" evidence="4">
    <location>
        <begin position="1"/>
        <end position="23"/>
    </location>
</feature>
<name>A0AAV6XHU3_9LAMI</name>
<feature type="chain" id="PRO_5043686638" description="Pectinesterase inhibitor domain-containing protein" evidence="4">
    <location>
        <begin position="24"/>
        <end position="171"/>
    </location>
</feature>
<dbReference type="NCBIfam" id="TIGR01614">
    <property type="entry name" value="PME_inhib"/>
    <property type="match status" value="1"/>
</dbReference>
<evidence type="ECO:0000313" key="6">
    <source>
        <dbReference type="EMBL" id="KAG8379592.1"/>
    </source>
</evidence>
<dbReference type="CDD" id="cd15797">
    <property type="entry name" value="PMEI"/>
    <property type="match status" value="1"/>
</dbReference>
<evidence type="ECO:0000256" key="3">
    <source>
        <dbReference type="ARBA" id="ARBA00038471"/>
    </source>
</evidence>
<evidence type="ECO:0000256" key="2">
    <source>
        <dbReference type="ARBA" id="ARBA00023157"/>
    </source>
</evidence>
<protein>
    <recommendedName>
        <fullName evidence="5">Pectinesterase inhibitor domain-containing protein</fullName>
    </recommendedName>
</protein>
<evidence type="ECO:0000259" key="5">
    <source>
        <dbReference type="SMART" id="SM00856"/>
    </source>
</evidence>
<accession>A0AAV6XHU3</accession>
<dbReference type="EMBL" id="WHWC01000007">
    <property type="protein sequence ID" value="KAG8379592.1"/>
    <property type="molecule type" value="Genomic_DNA"/>
</dbReference>
<dbReference type="InterPro" id="IPR035513">
    <property type="entry name" value="Invertase/methylesterase_inhib"/>
</dbReference>
<evidence type="ECO:0000313" key="7">
    <source>
        <dbReference type="Proteomes" id="UP000826271"/>
    </source>
</evidence>
<dbReference type="PANTHER" id="PTHR36710">
    <property type="entry name" value="PECTINESTERASE INHIBITOR-LIKE"/>
    <property type="match status" value="1"/>
</dbReference>
<dbReference type="InterPro" id="IPR034086">
    <property type="entry name" value="PMEI_plant"/>
</dbReference>
<dbReference type="GO" id="GO:0046910">
    <property type="term" value="F:pectinesterase inhibitor activity"/>
    <property type="evidence" value="ECO:0007669"/>
    <property type="project" value="InterPro"/>
</dbReference>
<keyword evidence="2" id="KW-1015">Disulfide bond</keyword>
<evidence type="ECO:0000256" key="4">
    <source>
        <dbReference type="SAM" id="SignalP"/>
    </source>
</evidence>
<dbReference type="Gene3D" id="1.20.140.40">
    <property type="entry name" value="Invertase/pectin methylesterase inhibitor family protein"/>
    <property type="match status" value="1"/>
</dbReference>
<reference evidence="6" key="1">
    <citation type="submission" date="2019-10" db="EMBL/GenBank/DDBJ databases">
        <authorList>
            <person name="Zhang R."/>
            <person name="Pan Y."/>
            <person name="Wang J."/>
            <person name="Ma R."/>
            <person name="Yu S."/>
        </authorList>
    </citation>
    <scope>NUCLEOTIDE SEQUENCE</scope>
    <source>
        <strain evidence="6">LA-IB0</strain>
        <tissue evidence="6">Leaf</tissue>
    </source>
</reference>
<sequence>MGSTFVSLMPMVILFLLIPHSMGDTQALINNICRQTDDFKFCRYVFSKHVNPNTNPIGLTRIALSVTLQYASSTLTFLQRSQAAEKDKNVKNLFTICEEGYQELINEFKDANSALARSDYSSAVFDVEKCDRFVNDCESVLGSTVAKLSVKNSHAGVLVKMAFVSSGLLGQ</sequence>
<proteinExistence type="inferred from homology"/>
<dbReference type="AlphaFoldDB" id="A0AAV6XHU3"/>
<dbReference type="Pfam" id="PF04043">
    <property type="entry name" value="PMEI"/>
    <property type="match status" value="1"/>
</dbReference>
<dbReference type="SMART" id="SM00856">
    <property type="entry name" value="PMEI"/>
    <property type="match status" value="1"/>
</dbReference>
<dbReference type="PANTHER" id="PTHR36710:SF1">
    <property type="entry name" value="F14J9.2 PROTEIN"/>
    <property type="match status" value="1"/>
</dbReference>
<organism evidence="6 7">
    <name type="scientific">Buddleja alternifolia</name>
    <dbReference type="NCBI Taxonomy" id="168488"/>
    <lineage>
        <taxon>Eukaryota</taxon>
        <taxon>Viridiplantae</taxon>
        <taxon>Streptophyta</taxon>
        <taxon>Embryophyta</taxon>
        <taxon>Tracheophyta</taxon>
        <taxon>Spermatophyta</taxon>
        <taxon>Magnoliopsida</taxon>
        <taxon>eudicotyledons</taxon>
        <taxon>Gunneridae</taxon>
        <taxon>Pentapetalae</taxon>
        <taxon>asterids</taxon>
        <taxon>lamiids</taxon>
        <taxon>Lamiales</taxon>
        <taxon>Scrophulariaceae</taxon>
        <taxon>Buddlejeae</taxon>
        <taxon>Buddleja</taxon>
    </lineage>
</organism>
<comment type="caution">
    <text evidence="6">The sequence shown here is derived from an EMBL/GenBank/DDBJ whole genome shotgun (WGS) entry which is preliminary data.</text>
</comment>
<evidence type="ECO:0000256" key="1">
    <source>
        <dbReference type="ARBA" id="ARBA00022729"/>
    </source>
</evidence>
<keyword evidence="7" id="KW-1185">Reference proteome</keyword>
<gene>
    <name evidence="6" type="ORF">BUALT_Bualt07G0104900</name>
</gene>
<dbReference type="SUPFAM" id="SSF101148">
    <property type="entry name" value="Plant invertase/pectin methylesterase inhibitor"/>
    <property type="match status" value="1"/>
</dbReference>